<dbReference type="InterPro" id="IPR026444">
    <property type="entry name" value="Secre_tail"/>
</dbReference>
<evidence type="ECO:0000256" key="3">
    <source>
        <dbReference type="SAM" id="SignalP"/>
    </source>
</evidence>
<comment type="caution">
    <text evidence="5">The sequence shown here is derived from an EMBL/GenBank/DDBJ whole genome shotgun (WGS) entry which is preliminary data.</text>
</comment>
<protein>
    <submittedName>
        <fullName evidence="5">T9SS type A sorting domain-containing protein</fullName>
    </submittedName>
</protein>
<accession>A0A9D7XII2</accession>
<feature type="signal peptide" evidence="3">
    <location>
        <begin position="1"/>
        <end position="18"/>
    </location>
</feature>
<dbReference type="Proteomes" id="UP000808349">
    <property type="component" value="Unassembled WGS sequence"/>
</dbReference>
<dbReference type="PANTHER" id="PTHR45632:SF3">
    <property type="entry name" value="KELCH-LIKE PROTEIN 32"/>
    <property type="match status" value="1"/>
</dbReference>
<evidence type="ECO:0000256" key="2">
    <source>
        <dbReference type="ARBA" id="ARBA00022737"/>
    </source>
</evidence>
<dbReference type="InterPro" id="IPR006652">
    <property type="entry name" value="Kelch_1"/>
</dbReference>
<evidence type="ECO:0000313" key="6">
    <source>
        <dbReference type="Proteomes" id="UP000808349"/>
    </source>
</evidence>
<dbReference type="Pfam" id="PF01344">
    <property type="entry name" value="Kelch_1"/>
    <property type="match status" value="1"/>
</dbReference>
<reference evidence="5 6" key="1">
    <citation type="submission" date="2020-10" db="EMBL/GenBank/DDBJ databases">
        <title>Connecting structure to function with the recovery of over 1000 high-quality activated sludge metagenome-assembled genomes encoding full-length rRNA genes using long-read sequencing.</title>
        <authorList>
            <person name="Singleton C.M."/>
            <person name="Petriglieri F."/>
            <person name="Kristensen J.M."/>
            <person name="Kirkegaard R.H."/>
            <person name="Michaelsen T.Y."/>
            <person name="Andersen M.H."/>
            <person name="Karst S.M."/>
            <person name="Dueholm M.S."/>
            <person name="Nielsen P.H."/>
            <person name="Albertsen M."/>
        </authorList>
    </citation>
    <scope>NUCLEOTIDE SEQUENCE [LARGE SCALE GENOMIC DNA]</scope>
    <source>
        <strain evidence="5">Ribe_18-Q3-R11-54_BAT3C.373</strain>
    </source>
</reference>
<dbReference type="InterPro" id="IPR015915">
    <property type="entry name" value="Kelch-typ_b-propeller"/>
</dbReference>
<evidence type="ECO:0000313" key="5">
    <source>
        <dbReference type="EMBL" id="MBK9718797.1"/>
    </source>
</evidence>
<dbReference type="PANTHER" id="PTHR45632">
    <property type="entry name" value="LD33804P"/>
    <property type="match status" value="1"/>
</dbReference>
<dbReference type="Gene3D" id="2.120.10.80">
    <property type="entry name" value="Kelch-type beta propeller"/>
    <property type="match status" value="2"/>
</dbReference>
<keyword evidence="2" id="KW-0677">Repeat</keyword>
<gene>
    <name evidence="5" type="ORF">IPO85_15020</name>
</gene>
<dbReference type="NCBIfam" id="TIGR04183">
    <property type="entry name" value="Por_Secre_tail"/>
    <property type="match status" value="1"/>
</dbReference>
<dbReference type="AlphaFoldDB" id="A0A9D7XII2"/>
<sequence>MIKYFTLCFFLTTSFSFAQSWSKLNDLPDSILGRDHPFTFALNGHGFMGAGSTIDGLKSDFYKYDPLTDQWTELDSFPGGPRGYSYGFNYKGYGYAGFGISTTAYLKDLWRYDPSTETWTELASCPCEGRGHPAFLAADDKIFVGLGSSRLGNLKDWWEYDIKTNQWTQRDSFPGVKRHHPYYFEVNEKAYVGFGHGEGIFKDLYEFDPKSNTWTQMNDLPAQGRVAGTQFSYQNKGYILSGQGEDHDYLGEGEFWEFNPLTNDWKQLTSHPGQGRWAPGSFVIGNKVYFVSGELKTYMNDVFSYELSPFVNTKELTSNIDIPFEISPNPAHQLLKIEAKVGHDLVGRFDIKNNLGQTVISTNSKELNHFTFDLTSFSTGTYYLHFKNQLERFTMRFLVVK</sequence>
<evidence type="ECO:0000259" key="4">
    <source>
        <dbReference type="Pfam" id="PF18962"/>
    </source>
</evidence>
<dbReference type="EMBL" id="JADKFW010000013">
    <property type="protein sequence ID" value="MBK9718797.1"/>
    <property type="molecule type" value="Genomic_DNA"/>
</dbReference>
<dbReference type="Pfam" id="PF18962">
    <property type="entry name" value="Por_Secre_tail"/>
    <property type="match status" value="1"/>
</dbReference>
<evidence type="ECO:0000256" key="1">
    <source>
        <dbReference type="ARBA" id="ARBA00022441"/>
    </source>
</evidence>
<proteinExistence type="predicted"/>
<keyword evidence="3" id="KW-0732">Signal</keyword>
<keyword evidence="1" id="KW-0880">Kelch repeat</keyword>
<name>A0A9D7XII2_9BACT</name>
<feature type="domain" description="Secretion system C-terminal sorting" evidence="4">
    <location>
        <begin position="326"/>
        <end position="397"/>
    </location>
</feature>
<dbReference type="InterPro" id="IPR011043">
    <property type="entry name" value="Gal_Oxase/kelch_b-propeller"/>
</dbReference>
<feature type="chain" id="PRO_5039368568" evidence="3">
    <location>
        <begin position="19"/>
        <end position="401"/>
    </location>
</feature>
<dbReference type="SUPFAM" id="SSF50965">
    <property type="entry name" value="Galactose oxidase, central domain"/>
    <property type="match status" value="1"/>
</dbReference>
<organism evidence="5 6">
    <name type="scientific">Candidatus Defluviibacterium haderslevense</name>
    <dbReference type="NCBI Taxonomy" id="2981993"/>
    <lineage>
        <taxon>Bacteria</taxon>
        <taxon>Pseudomonadati</taxon>
        <taxon>Bacteroidota</taxon>
        <taxon>Saprospiria</taxon>
        <taxon>Saprospirales</taxon>
        <taxon>Saprospiraceae</taxon>
        <taxon>Candidatus Defluviibacterium</taxon>
    </lineage>
</organism>